<dbReference type="RefSeq" id="WP_349164663.1">
    <property type="nucleotide sequence ID" value="NZ_JBBMFE010000008.1"/>
</dbReference>
<keyword evidence="6" id="KW-0067">ATP-binding</keyword>
<evidence type="ECO:0000256" key="2">
    <source>
        <dbReference type="ARBA" id="ARBA00009441"/>
    </source>
</evidence>
<dbReference type="InterPro" id="IPR004604">
    <property type="entry name" value="DNA_recomb/repair_RecN"/>
</dbReference>
<accession>A0ABV1FIC7</accession>
<organism evidence="12 13">
    <name type="scientific">Laedolimicola intestinihominis</name>
    <dbReference type="NCBI Taxonomy" id="3133166"/>
    <lineage>
        <taxon>Bacteria</taxon>
        <taxon>Bacillati</taxon>
        <taxon>Bacillota</taxon>
        <taxon>Clostridia</taxon>
        <taxon>Lachnospirales</taxon>
        <taxon>Lachnospiraceae</taxon>
        <taxon>Laedolimicola</taxon>
    </lineage>
</organism>
<dbReference type="Proteomes" id="UP001438008">
    <property type="component" value="Unassembled WGS sequence"/>
</dbReference>
<evidence type="ECO:0000256" key="3">
    <source>
        <dbReference type="ARBA" id="ARBA00021315"/>
    </source>
</evidence>
<evidence type="ECO:0000256" key="6">
    <source>
        <dbReference type="ARBA" id="ARBA00022840"/>
    </source>
</evidence>
<keyword evidence="5 9" id="KW-0227">DNA damage</keyword>
<evidence type="ECO:0000256" key="7">
    <source>
        <dbReference type="ARBA" id="ARBA00023204"/>
    </source>
</evidence>
<proteinExistence type="inferred from homology"/>
<dbReference type="InterPro" id="IPR003395">
    <property type="entry name" value="RecF/RecN/SMC_N"/>
</dbReference>
<evidence type="ECO:0000256" key="10">
    <source>
        <dbReference type="SAM" id="Coils"/>
    </source>
</evidence>
<name>A0ABV1FIC7_9FIRM</name>
<feature type="domain" description="RecF/RecN/SMC N-terminal" evidence="11">
    <location>
        <begin position="2"/>
        <end position="507"/>
    </location>
</feature>
<dbReference type="Pfam" id="PF02463">
    <property type="entry name" value="SMC_N"/>
    <property type="match status" value="1"/>
</dbReference>
<dbReference type="SUPFAM" id="SSF52540">
    <property type="entry name" value="P-loop containing nucleoside triphosphate hydrolases"/>
    <property type="match status" value="2"/>
</dbReference>
<dbReference type="PIRSF" id="PIRSF003128">
    <property type="entry name" value="RecN"/>
    <property type="match status" value="1"/>
</dbReference>
<dbReference type="PANTHER" id="PTHR11059">
    <property type="entry name" value="DNA REPAIR PROTEIN RECN"/>
    <property type="match status" value="1"/>
</dbReference>
<reference evidence="12 13" key="1">
    <citation type="submission" date="2024-03" db="EMBL/GenBank/DDBJ databases">
        <title>Human intestinal bacterial collection.</title>
        <authorList>
            <person name="Pauvert C."/>
            <person name="Hitch T.C.A."/>
            <person name="Clavel T."/>
        </authorList>
    </citation>
    <scope>NUCLEOTIDE SEQUENCE [LARGE SCALE GENOMIC DNA]</scope>
    <source>
        <strain evidence="12 13">CLA-AA-H132</strain>
    </source>
</reference>
<protein>
    <recommendedName>
        <fullName evidence="3 9">DNA repair protein RecN</fullName>
    </recommendedName>
    <alternativeName>
        <fullName evidence="8 9">Recombination protein N</fullName>
    </alternativeName>
</protein>
<evidence type="ECO:0000256" key="4">
    <source>
        <dbReference type="ARBA" id="ARBA00022741"/>
    </source>
</evidence>
<evidence type="ECO:0000256" key="1">
    <source>
        <dbReference type="ARBA" id="ARBA00003618"/>
    </source>
</evidence>
<keyword evidence="13" id="KW-1185">Reference proteome</keyword>
<comment type="function">
    <text evidence="1 9">May be involved in recombinational repair of damaged DNA.</text>
</comment>
<gene>
    <name evidence="12" type="primary">recN</name>
    <name evidence="12" type="ORF">WMO29_09940</name>
</gene>
<dbReference type="NCBIfam" id="TIGR00634">
    <property type="entry name" value="recN"/>
    <property type="match status" value="1"/>
</dbReference>
<sequence>MLEHLHVKNLALIREAEIDFTEGLNILTGETGAGKSIVIGSVGLALGGKVAKDLVRPGADFGLAELVFSVTSERLKDRLKELDVIPEDGQIILSRKIMNGKSINKINGETVTLNQLRETAALLIDVHGQHEHQSLLQKKKHLEILDEYAKEELQPIKEKLAAAYTEWKKLTEEQKNARMDEESRMRELSLLEFETKEIEDAGLSIGEDEELEQRYRKMTGAKRLMEAAGTAYGLTGYEEAEGAGTAIGRALRELQGVQSLDEDLTDLTGQLSDIDSLLNDFNRELSDYVSSLEFAGEEFEQVEERLNQLNHLKSKYGKTLEAVLEYGQRQQERLAALQDYDAYLARLEKQTAEKERELEGLCEEASVIRKRYAEVLCAKIREHLIDLNFLDVEFELEFDRISGYTSGGFDDAEFVISTNPGESLRPLAKIASGGELSRIMLAIKTVLADKDQIETVIFDEIDVGISGRTAQKVSEKMMLIGRSRQVICITHLAQIAAMADTHFRIEKQVVDGGTRTEIRRLTEAESVEELARILGGAEITDAVFQNASEMKELAGNKKSQTR</sequence>
<dbReference type="InterPro" id="IPR027417">
    <property type="entry name" value="P-loop_NTPase"/>
</dbReference>
<keyword evidence="10" id="KW-0175">Coiled coil</keyword>
<evidence type="ECO:0000256" key="9">
    <source>
        <dbReference type="PIRNR" id="PIRNR003128"/>
    </source>
</evidence>
<evidence type="ECO:0000256" key="8">
    <source>
        <dbReference type="ARBA" id="ARBA00033408"/>
    </source>
</evidence>
<evidence type="ECO:0000313" key="12">
    <source>
        <dbReference type="EMBL" id="MEQ2472802.1"/>
    </source>
</evidence>
<comment type="caution">
    <text evidence="12">The sequence shown here is derived from an EMBL/GenBank/DDBJ whole genome shotgun (WGS) entry which is preliminary data.</text>
</comment>
<evidence type="ECO:0000313" key="13">
    <source>
        <dbReference type="Proteomes" id="UP001438008"/>
    </source>
</evidence>
<comment type="similarity">
    <text evidence="2 9">Belongs to the RecN family.</text>
</comment>
<keyword evidence="7 9" id="KW-0234">DNA repair</keyword>
<evidence type="ECO:0000256" key="5">
    <source>
        <dbReference type="ARBA" id="ARBA00022763"/>
    </source>
</evidence>
<evidence type="ECO:0000259" key="11">
    <source>
        <dbReference type="Pfam" id="PF02463"/>
    </source>
</evidence>
<dbReference type="PANTHER" id="PTHR11059:SF0">
    <property type="entry name" value="DNA REPAIR PROTEIN RECN"/>
    <property type="match status" value="1"/>
</dbReference>
<dbReference type="Gene3D" id="3.40.50.300">
    <property type="entry name" value="P-loop containing nucleotide triphosphate hydrolases"/>
    <property type="match status" value="2"/>
</dbReference>
<dbReference type="CDD" id="cd03241">
    <property type="entry name" value="ABC_RecN"/>
    <property type="match status" value="2"/>
</dbReference>
<dbReference type="EMBL" id="JBBMFE010000008">
    <property type="protein sequence ID" value="MEQ2472802.1"/>
    <property type="molecule type" value="Genomic_DNA"/>
</dbReference>
<keyword evidence="4" id="KW-0547">Nucleotide-binding</keyword>
<feature type="coiled-coil region" evidence="10">
    <location>
        <begin position="337"/>
        <end position="364"/>
    </location>
</feature>